<name>A0AAU9WP98_9CNID</name>
<dbReference type="Gene3D" id="3.40.50.720">
    <property type="entry name" value="NAD(P)-binding Rossmann-like Domain"/>
    <property type="match status" value="2"/>
</dbReference>
<dbReference type="SUPFAM" id="SSF51735">
    <property type="entry name" value="NAD(P)-binding Rossmann-fold domains"/>
    <property type="match status" value="2"/>
</dbReference>
<dbReference type="PROSITE" id="PS00061">
    <property type="entry name" value="ADH_SHORT"/>
    <property type="match status" value="2"/>
</dbReference>
<dbReference type="InterPro" id="IPR036291">
    <property type="entry name" value="NAD(P)-bd_dom_sf"/>
</dbReference>
<comment type="caution">
    <text evidence="2">The sequence shown here is derived from an EMBL/GenBank/DDBJ whole genome shotgun (WGS) entry which is preliminary data.</text>
</comment>
<dbReference type="PRINTS" id="PR00081">
    <property type="entry name" value="GDHRDH"/>
</dbReference>
<sequence>MSEQERSFVGKVALITGGSSGIGKGTVLLLSKLGCSVAFGGRNKDELDKVVAKCKEIRADAQVLSVQGDLEKDEDVKALFEATIKEFGKLDILVNNAGIVIPGTIETTTLEDFDKVMRINMRAVFYLTSLAVPYLIQTQGCIVNVSSVNGMRSFPGVLAYNMSKSAVDQFTRCVALELASKNVRCNSVNPGVIITEIHKRGGMDDEAYAKFLERCKQTHALGRPGNVDEVSSVIAFLASSESSFMTGASLPVDGGRHAMCGSSGIGRATTLLLSKLGCNVAFGRRNRANLEKVAAHCQEERNDAQVLPVQGDLETDEDVKMLLGTTIKHYGKLDILVNNAGISGLGTIENTSLDLFDQIMRINVRSVFYLTSLAVPFLTPTQGCIVNVSSVNGLRSFPGVLAYNMSKSALDQLTRCVALELAPKKIRCNSVNPGVTITELQKRGGLNEEAYQKFLERSKETHALGRPGNAEEVANVIAFLASSDASFITGATLPVDGGRHAMCPR</sequence>
<accession>A0AAU9WP98</accession>
<dbReference type="AlphaFoldDB" id="A0AAU9WP98"/>
<dbReference type="NCBIfam" id="NF005559">
    <property type="entry name" value="PRK07231.1"/>
    <property type="match status" value="1"/>
</dbReference>
<dbReference type="EMBL" id="CALNXJ010000018">
    <property type="protein sequence ID" value="CAH3121107.1"/>
    <property type="molecule type" value="Genomic_DNA"/>
</dbReference>
<gene>
    <name evidence="2" type="ORF">PMEA_00009033</name>
</gene>
<organism evidence="2 3">
    <name type="scientific">Pocillopora meandrina</name>
    <dbReference type="NCBI Taxonomy" id="46732"/>
    <lineage>
        <taxon>Eukaryota</taxon>
        <taxon>Metazoa</taxon>
        <taxon>Cnidaria</taxon>
        <taxon>Anthozoa</taxon>
        <taxon>Hexacorallia</taxon>
        <taxon>Scleractinia</taxon>
        <taxon>Astrocoeniina</taxon>
        <taxon>Pocilloporidae</taxon>
        <taxon>Pocillopora</taxon>
    </lineage>
</organism>
<dbReference type="Pfam" id="PF13561">
    <property type="entry name" value="adh_short_C2"/>
    <property type="match status" value="2"/>
</dbReference>
<dbReference type="InterPro" id="IPR002347">
    <property type="entry name" value="SDR_fam"/>
</dbReference>
<dbReference type="FunFam" id="3.40.50.720:FF:000084">
    <property type="entry name" value="Short-chain dehydrogenase reductase"/>
    <property type="match status" value="2"/>
</dbReference>
<keyword evidence="3" id="KW-1185">Reference proteome</keyword>
<protein>
    <submittedName>
        <fullName evidence="2">Uncharacterized protein</fullName>
    </submittedName>
</protein>
<evidence type="ECO:0000313" key="3">
    <source>
        <dbReference type="Proteomes" id="UP001159428"/>
    </source>
</evidence>
<dbReference type="InterPro" id="IPR020904">
    <property type="entry name" value="Sc_DH/Rdtase_CS"/>
</dbReference>
<reference evidence="2 3" key="1">
    <citation type="submission" date="2022-05" db="EMBL/GenBank/DDBJ databases">
        <authorList>
            <consortium name="Genoscope - CEA"/>
            <person name="William W."/>
        </authorList>
    </citation>
    <scope>NUCLEOTIDE SEQUENCE [LARGE SCALE GENOMIC DNA]</scope>
</reference>
<proteinExistence type="predicted"/>
<evidence type="ECO:0000256" key="1">
    <source>
        <dbReference type="ARBA" id="ARBA00023002"/>
    </source>
</evidence>
<dbReference type="PRINTS" id="PR00080">
    <property type="entry name" value="SDRFAMILY"/>
</dbReference>
<dbReference type="PANTHER" id="PTHR43975:SF2">
    <property type="entry name" value="EG:BACR7A4.14 PROTEIN-RELATED"/>
    <property type="match status" value="1"/>
</dbReference>
<keyword evidence="1" id="KW-0560">Oxidoreductase</keyword>
<evidence type="ECO:0000313" key="2">
    <source>
        <dbReference type="EMBL" id="CAH3121107.1"/>
    </source>
</evidence>
<dbReference type="PANTHER" id="PTHR43975">
    <property type="entry name" value="ZGC:101858"/>
    <property type="match status" value="1"/>
</dbReference>
<dbReference type="GO" id="GO:0016491">
    <property type="term" value="F:oxidoreductase activity"/>
    <property type="evidence" value="ECO:0007669"/>
    <property type="project" value="UniProtKB-KW"/>
</dbReference>
<dbReference type="Proteomes" id="UP001159428">
    <property type="component" value="Unassembled WGS sequence"/>
</dbReference>